<name>A0A3M7SYD3_BRAPC</name>
<dbReference type="EMBL" id="REGN01000599">
    <property type="protein sequence ID" value="RNA40742.1"/>
    <property type="molecule type" value="Genomic_DNA"/>
</dbReference>
<proteinExistence type="predicted"/>
<reference evidence="1 2" key="1">
    <citation type="journal article" date="2018" name="Sci. Rep.">
        <title>Genomic signatures of local adaptation to the degree of environmental predictability in rotifers.</title>
        <authorList>
            <person name="Franch-Gras L."/>
            <person name="Hahn C."/>
            <person name="Garcia-Roger E.M."/>
            <person name="Carmona M.J."/>
            <person name="Serra M."/>
            <person name="Gomez A."/>
        </authorList>
    </citation>
    <scope>NUCLEOTIDE SEQUENCE [LARGE SCALE GENOMIC DNA]</scope>
    <source>
        <strain evidence="1">HYR1</strain>
    </source>
</reference>
<gene>
    <name evidence="1" type="ORF">BpHYR1_011866</name>
</gene>
<comment type="caution">
    <text evidence="1">The sequence shown here is derived from an EMBL/GenBank/DDBJ whole genome shotgun (WGS) entry which is preliminary data.</text>
</comment>
<evidence type="ECO:0000313" key="2">
    <source>
        <dbReference type="Proteomes" id="UP000276133"/>
    </source>
</evidence>
<protein>
    <submittedName>
        <fullName evidence="1">Uncharacterized protein</fullName>
    </submittedName>
</protein>
<dbReference type="Proteomes" id="UP000276133">
    <property type="component" value="Unassembled WGS sequence"/>
</dbReference>
<evidence type="ECO:0000313" key="1">
    <source>
        <dbReference type="EMBL" id="RNA40742.1"/>
    </source>
</evidence>
<dbReference type="AlphaFoldDB" id="A0A3M7SYD3"/>
<keyword evidence="2" id="KW-1185">Reference proteome</keyword>
<organism evidence="1 2">
    <name type="scientific">Brachionus plicatilis</name>
    <name type="common">Marine rotifer</name>
    <name type="synonym">Brachionus muelleri</name>
    <dbReference type="NCBI Taxonomy" id="10195"/>
    <lineage>
        <taxon>Eukaryota</taxon>
        <taxon>Metazoa</taxon>
        <taxon>Spiralia</taxon>
        <taxon>Gnathifera</taxon>
        <taxon>Rotifera</taxon>
        <taxon>Eurotatoria</taxon>
        <taxon>Monogononta</taxon>
        <taxon>Pseudotrocha</taxon>
        <taxon>Ploima</taxon>
        <taxon>Brachionidae</taxon>
        <taxon>Brachionus</taxon>
    </lineage>
</organism>
<accession>A0A3M7SYD3</accession>
<sequence>MNDPEDEESLNGEEDNINFDSFGQLSSQATNGLHLRCFAYSLQLVIKKSLKRILVASYYKGSIKGIDLMDDCTN</sequence>